<evidence type="ECO:0000313" key="4">
    <source>
        <dbReference type="Proteomes" id="UP000286045"/>
    </source>
</evidence>
<feature type="compositionally biased region" description="Polar residues" evidence="1">
    <location>
        <begin position="194"/>
        <end position="208"/>
    </location>
</feature>
<feature type="compositionally biased region" description="Low complexity" evidence="1">
    <location>
        <begin position="37"/>
        <end position="53"/>
    </location>
</feature>
<evidence type="ECO:0000256" key="1">
    <source>
        <dbReference type="SAM" id="MobiDB-lite"/>
    </source>
</evidence>
<comment type="caution">
    <text evidence="3">The sequence shown here is derived from an EMBL/GenBank/DDBJ whole genome shotgun (WGS) entry which is preliminary data.</text>
</comment>
<dbReference type="PANTHER" id="PTHR28094:SF2">
    <property type="entry name" value="BACTERIOPHAGE T5 ORF172 DNA-BINDING DOMAIN-CONTAINING PROTEIN"/>
    <property type="match status" value="1"/>
</dbReference>
<gene>
    <name evidence="3" type="ORF">EKO27_g8790</name>
</gene>
<feature type="domain" description="Bacteriophage T5 Orf172 DNA-binding" evidence="2">
    <location>
        <begin position="325"/>
        <end position="424"/>
    </location>
</feature>
<reference evidence="3 4" key="1">
    <citation type="submission" date="2018-12" db="EMBL/GenBank/DDBJ databases">
        <title>Draft genome sequence of Xylaria grammica IHI A82.</title>
        <authorList>
            <person name="Buettner E."/>
            <person name="Kellner H."/>
        </authorList>
    </citation>
    <scope>NUCLEOTIDE SEQUENCE [LARGE SCALE GENOMIC DNA]</scope>
    <source>
        <strain evidence="3 4">IHI A82</strain>
    </source>
</reference>
<dbReference type="InterPro" id="IPR018306">
    <property type="entry name" value="Phage_T5_Orf172_DNA-bd"/>
</dbReference>
<dbReference type="EMBL" id="RYZI01000347">
    <property type="protein sequence ID" value="RWA06314.1"/>
    <property type="molecule type" value="Genomic_DNA"/>
</dbReference>
<proteinExistence type="predicted"/>
<dbReference type="SMART" id="SM00974">
    <property type="entry name" value="T5orf172"/>
    <property type="match status" value="1"/>
</dbReference>
<keyword evidence="4" id="KW-1185">Reference proteome</keyword>
<protein>
    <recommendedName>
        <fullName evidence="2">Bacteriophage T5 Orf172 DNA-binding domain-containing protein</fullName>
    </recommendedName>
</protein>
<accession>A0A439CVT1</accession>
<dbReference type="Proteomes" id="UP000286045">
    <property type="component" value="Unassembled WGS sequence"/>
</dbReference>
<dbReference type="STRING" id="363999.A0A439CVT1"/>
<evidence type="ECO:0000313" key="3">
    <source>
        <dbReference type="EMBL" id="RWA06314.1"/>
    </source>
</evidence>
<feature type="compositionally biased region" description="Low complexity" evidence="1">
    <location>
        <begin position="133"/>
        <end position="146"/>
    </location>
</feature>
<dbReference type="PANTHER" id="PTHR28094">
    <property type="entry name" value="MEIOTICALLY UP-REGULATED GENE 113 PROTEIN"/>
    <property type="match status" value="1"/>
</dbReference>
<feature type="compositionally biased region" description="Low complexity" evidence="1">
    <location>
        <begin position="79"/>
        <end position="94"/>
    </location>
</feature>
<organism evidence="3 4">
    <name type="scientific">Xylaria grammica</name>
    <dbReference type="NCBI Taxonomy" id="363999"/>
    <lineage>
        <taxon>Eukaryota</taxon>
        <taxon>Fungi</taxon>
        <taxon>Dikarya</taxon>
        <taxon>Ascomycota</taxon>
        <taxon>Pezizomycotina</taxon>
        <taxon>Sordariomycetes</taxon>
        <taxon>Xylariomycetidae</taxon>
        <taxon>Xylariales</taxon>
        <taxon>Xylariaceae</taxon>
        <taxon>Xylaria</taxon>
    </lineage>
</organism>
<evidence type="ECO:0000259" key="2">
    <source>
        <dbReference type="SMART" id="SM00974"/>
    </source>
</evidence>
<dbReference type="InterPro" id="IPR053006">
    <property type="entry name" value="Meiosis_regulatory"/>
</dbReference>
<dbReference type="AlphaFoldDB" id="A0A439CVT1"/>
<name>A0A439CVT1_9PEZI</name>
<feature type="region of interest" description="Disordered" evidence="1">
    <location>
        <begin position="113"/>
        <end position="162"/>
    </location>
</feature>
<feature type="region of interest" description="Disordered" evidence="1">
    <location>
        <begin position="182"/>
        <end position="208"/>
    </location>
</feature>
<feature type="region of interest" description="Disordered" evidence="1">
    <location>
        <begin position="1"/>
        <end position="99"/>
    </location>
</feature>
<dbReference type="Pfam" id="PF10544">
    <property type="entry name" value="T5orf172"/>
    <property type="match status" value="1"/>
</dbReference>
<sequence>MPFIPNTPESLIGRSDSKNPSTTCRGITAGGRPCRRPLAATPGSSPGASPLASRSRVNQLRVDDPSDPSLYCWQHKEQASSSAKSSPGPASRSKLTTVRQESFESLIDRLGIVEAERNRRTQQGQHGTPTKPPKSSSSKPSVQVSQAADANAPQSPKPKRKAKAQKQVGFCCCFTIPVYEEEQPSRPKPRPVQTAPTKPNTAKLPSNQHLAPSFASQRPSLATSKQSSAQSTVSQTSQYLSLIPQTVLPETAANLLKELSKPFAQTDEPGYIYIFWLTPESQPSAPAAEAARNLLAPPTRPDMHHRRTSDVLQSFATQSSRDGSTSKTILLKIGRASNVQRRLNEWQRQCGYNISLIRYYPYVSSSRPSTPRKMPHSHKVERLIHLELEGQGLRVRPKANCDACGRNHREWFEVEATRAGINTVDEIVRRWSDWDEGNPQRF</sequence>